<keyword evidence="4" id="KW-1185">Reference proteome</keyword>
<evidence type="ECO:0000313" key="3">
    <source>
        <dbReference type="EMBL" id="QBP17811.1"/>
    </source>
</evidence>
<dbReference type="SUPFAM" id="SSF53474">
    <property type="entry name" value="alpha/beta-Hydrolases"/>
    <property type="match status" value="1"/>
</dbReference>
<dbReference type="RefSeq" id="WP_133441356.1">
    <property type="nucleotide sequence ID" value="NZ_CP034726.1"/>
</dbReference>
<sequence>MKIITTKLLKNSKAYLKGYIRSNVYGRKPKNEKFPAMIILPGGSFTHIKPQQAESFALAFTALGYQSFYLRYSFQQEHKPLYPYPMIELCKAIEYVRAHADEWDINPNQIVVAGFSVGGHVVSLLNDFYDSPWFKEESGFKDPNKIKPNVTILGYPVIDLRMGFPEKLSTAKRWIDNLRELRPEYHVTDTNVPTFTWVTADDNFVPSQNAMVYAYELNKHHIPSEFHMYYHGPHGLALANRVTAWSPETDDPHVSSWVPLADEFIHSIFKRQAKK</sequence>
<dbReference type="Gene3D" id="3.40.50.1820">
    <property type="entry name" value="alpha/beta hydrolase"/>
    <property type="match status" value="1"/>
</dbReference>
<dbReference type="GO" id="GO:0016787">
    <property type="term" value="F:hydrolase activity"/>
    <property type="evidence" value="ECO:0007669"/>
    <property type="project" value="UniProtKB-KW"/>
</dbReference>
<feature type="domain" description="BD-FAE-like" evidence="2">
    <location>
        <begin position="24"/>
        <end position="211"/>
    </location>
</feature>
<protein>
    <submittedName>
        <fullName evidence="3">Alpha/beta hydrolase</fullName>
    </submittedName>
</protein>
<dbReference type="InterPro" id="IPR049492">
    <property type="entry name" value="BD-FAE-like_dom"/>
</dbReference>
<evidence type="ECO:0000256" key="1">
    <source>
        <dbReference type="ARBA" id="ARBA00022801"/>
    </source>
</evidence>
<dbReference type="PANTHER" id="PTHR48081">
    <property type="entry name" value="AB HYDROLASE SUPERFAMILY PROTEIN C4A8.06C"/>
    <property type="match status" value="1"/>
</dbReference>
<dbReference type="PANTHER" id="PTHR48081:SF6">
    <property type="entry name" value="PEPTIDASE S9 PROLYL OLIGOPEPTIDASE CATALYTIC DOMAIN-CONTAINING PROTEIN"/>
    <property type="match status" value="1"/>
</dbReference>
<dbReference type="InterPro" id="IPR050300">
    <property type="entry name" value="GDXG_lipolytic_enzyme"/>
</dbReference>
<proteinExistence type="predicted"/>
<dbReference type="OrthoDB" id="9794725at2"/>
<evidence type="ECO:0000259" key="2">
    <source>
        <dbReference type="Pfam" id="PF20434"/>
    </source>
</evidence>
<dbReference type="KEGG" id="lji:ELX58_01205"/>
<accession>A0A4P6ZJA3</accession>
<dbReference type="AlphaFoldDB" id="A0A4P6ZJA3"/>
<evidence type="ECO:0000313" key="4">
    <source>
        <dbReference type="Proteomes" id="UP000294321"/>
    </source>
</evidence>
<dbReference type="Pfam" id="PF20434">
    <property type="entry name" value="BD-FAE"/>
    <property type="match status" value="1"/>
</dbReference>
<keyword evidence="1 3" id="KW-0378">Hydrolase</keyword>
<gene>
    <name evidence="3" type="ORF">ELX58_01205</name>
</gene>
<organism evidence="3 4">
    <name type="scientific">Acetilactobacillus jinshanensis</name>
    <dbReference type="NCBI Taxonomy" id="1720083"/>
    <lineage>
        <taxon>Bacteria</taxon>
        <taxon>Bacillati</taxon>
        <taxon>Bacillota</taxon>
        <taxon>Bacilli</taxon>
        <taxon>Lactobacillales</taxon>
        <taxon>Lactobacillaceae</taxon>
        <taxon>Acetilactobacillus</taxon>
    </lineage>
</organism>
<dbReference type="EMBL" id="CP034726">
    <property type="protein sequence ID" value="QBP17811.1"/>
    <property type="molecule type" value="Genomic_DNA"/>
</dbReference>
<dbReference type="Proteomes" id="UP000294321">
    <property type="component" value="Chromosome"/>
</dbReference>
<name>A0A4P6ZJA3_9LACO</name>
<reference evidence="4" key="1">
    <citation type="submission" date="2018-12" db="EMBL/GenBank/DDBJ databases">
        <title>A new species of lactobacillus.</title>
        <authorList>
            <person name="Jian Y."/>
            <person name="Xin L."/>
            <person name="Hong Z.J."/>
            <person name="Ming L.Z."/>
            <person name="Hong X.Z."/>
        </authorList>
    </citation>
    <scope>NUCLEOTIDE SEQUENCE [LARGE SCALE GENOMIC DNA]</scope>
    <source>
        <strain evidence="4">HSLZ-75</strain>
    </source>
</reference>
<dbReference type="InterPro" id="IPR029058">
    <property type="entry name" value="AB_hydrolase_fold"/>
</dbReference>